<dbReference type="AlphaFoldDB" id="A0AAF0BTS9"/>
<protein>
    <submittedName>
        <fullName evidence="1">Uncharacterized protein</fullName>
    </submittedName>
</protein>
<dbReference type="Proteomes" id="UP001216390">
    <property type="component" value="Chromosome"/>
</dbReference>
<dbReference type="RefSeq" id="WP_272736684.1">
    <property type="nucleotide sequence ID" value="NZ_CP116942.1"/>
</dbReference>
<reference evidence="1" key="1">
    <citation type="submission" date="2023-01" db="EMBL/GenBank/DDBJ databases">
        <title>The diversity of Class Acidimicrobiia in South China Sea sediment environments and the proposal of Iamia marina sp. nov., a novel species of the genus Iamia.</title>
        <authorList>
            <person name="He Y."/>
            <person name="Tian X."/>
        </authorList>
    </citation>
    <scope>NUCLEOTIDE SEQUENCE</scope>
    <source>
        <strain evidence="1">DSM 19957</strain>
    </source>
</reference>
<keyword evidence="2" id="KW-1185">Reference proteome</keyword>
<dbReference type="EMBL" id="CP116942">
    <property type="protein sequence ID" value="WCO67162.1"/>
    <property type="molecule type" value="Genomic_DNA"/>
</dbReference>
<name>A0AAF0BTS9_9ACTN</name>
<dbReference type="KEGG" id="ima:PO878_00300"/>
<organism evidence="1 2">
    <name type="scientific">Iamia majanohamensis</name>
    <dbReference type="NCBI Taxonomy" id="467976"/>
    <lineage>
        <taxon>Bacteria</taxon>
        <taxon>Bacillati</taxon>
        <taxon>Actinomycetota</taxon>
        <taxon>Acidimicrobiia</taxon>
        <taxon>Acidimicrobiales</taxon>
        <taxon>Iamiaceae</taxon>
        <taxon>Iamia</taxon>
    </lineage>
</organism>
<sequence>MWGPTELGRLVMRSGSSRAFSLEERRTVVAVADTFAAGLGAAASR</sequence>
<proteinExistence type="predicted"/>
<accession>A0AAF0BTS9</accession>
<gene>
    <name evidence="1" type="ORF">PO878_00300</name>
</gene>
<evidence type="ECO:0000313" key="1">
    <source>
        <dbReference type="EMBL" id="WCO67162.1"/>
    </source>
</evidence>
<evidence type="ECO:0000313" key="2">
    <source>
        <dbReference type="Proteomes" id="UP001216390"/>
    </source>
</evidence>